<accession>A0A128EF13</accession>
<feature type="transmembrane region" description="Helical" evidence="2">
    <location>
        <begin position="20"/>
        <end position="43"/>
    </location>
</feature>
<sequence>MATKKSSRGRKKKRPNYLKFIIIALFCFGAGALTYATLDYFFIKDKVVVKSEIAHELQKKVEKKAVPKKDKSAEKKHDKSAEKTEENKPAMVVLSDENLTHALADLNLSFDEKKDVKTEEKSQETEVYKPSHNIIKQPSRFSKAKLAIIIDDMADKEHVDGLRSVGLKLTPSFFPPSKDFAHTPNLALKFEFYMVHLPLEAISHKDRLKTLSTKDNYETIEKAIKAVRHDFPRAKFINNHTGSKFTSNLASSKMLLQALKKYDFLFVDSKTIASTKMRTATQQEGFRYIYRDVFLDNKNDRNYIRKELKKAVEIAKKRGYAIAIGHPKKITFKTLKTSQDILSDVEVVYINEIYEYYR</sequence>
<evidence type="ECO:0000313" key="3">
    <source>
        <dbReference type="EMBL" id="CZE47157.1"/>
    </source>
</evidence>
<dbReference type="InterPro" id="IPR006837">
    <property type="entry name" value="Divergent_DAC"/>
</dbReference>
<keyword evidence="4" id="KW-1185">Reference proteome</keyword>
<proteinExistence type="predicted"/>
<dbReference type="AlphaFoldDB" id="A0A128EF13"/>
<keyword evidence="2" id="KW-0472">Membrane</keyword>
<keyword evidence="2" id="KW-1133">Transmembrane helix</keyword>
<dbReference type="PANTHER" id="PTHR30105">
    <property type="entry name" value="UNCHARACTERIZED YIBQ-RELATED"/>
    <property type="match status" value="1"/>
</dbReference>
<evidence type="ECO:0000256" key="2">
    <source>
        <dbReference type="SAM" id="Phobius"/>
    </source>
</evidence>
<dbReference type="EMBL" id="FIZP01000002">
    <property type="protein sequence ID" value="CZE47157.1"/>
    <property type="molecule type" value="Genomic_DNA"/>
</dbReference>
<evidence type="ECO:0000313" key="4">
    <source>
        <dbReference type="Proteomes" id="UP000069632"/>
    </source>
</evidence>
<feature type="region of interest" description="Disordered" evidence="1">
    <location>
        <begin position="60"/>
        <end position="88"/>
    </location>
</feature>
<dbReference type="OrthoDB" id="9784811at2"/>
<evidence type="ECO:0000256" key="1">
    <source>
        <dbReference type="SAM" id="MobiDB-lite"/>
    </source>
</evidence>
<organism evidence="3 4">
    <name type="scientific">Campylobacter geochelonis</name>
    <dbReference type="NCBI Taxonomy" id="1780362"/>
    <lineage>
        <taxon>Bacteria</taxon>
        <taxon>Pseudomonadati</taxon>
        <taxon>Campylobacterota</taxon>
        <taxon>Epsilonproteobacteria</taxon>
        <taxon>Campylobacterales</taxon>
        <taxon>Campylobacteraceae</taxon>
        <taxon>Campylobacter</taxon>
    </lineage>
</organism>
<reference evidence="3 4" key="1">
    <citation type="submission" date="2016-02" db="EMBL/GenBank/DDBJ databases">
        <authorList>
            <consortium name="Pathogen Informatics"/>
        </authorList>
    </citation>
    <scope>NUCLEOTIDE SEQUENCE [LARGE SCALE GENOMIC DNA]</scope>
    <source>
        <strain evidence="3 4">RC20</strain>
    </source>
</reference>
<dbReference type="PANTHER" id="PTHR30105:SF2">
    <property type="entry name" value="DIVERGENT POLYSACCHARIDE DEACETYLASE SUPERFAMILY"/>
    <property type="match status" value="1"/>
</dbReference>
<dbReference type="SUPFAM" id="SSF88713">
    <property type="entry name" value="Glycoside hydrolase/deacetylase"/>
    <property type="match status" value="1"/>
</dbReference>
<dbReference type="InterPro" id="IPR011330">
    <property type="entry name" value="Glyco_hydro/deAcase_b/a-brl"/>
</dbReference>
<dbReference type="CDD" id="cd10936">
    <property type="entry name" value="CE4_DAC2"/>
    <property type="match status" value="1"/>
</dbReference>
<keyword evidence="2" id="KW-0812">Transmembrane</keyword>
<name>A0A128EF13_9BACT</name>
<protein>
    <submittedName>
        <fullName evidence="3">Polysaccharide deacetylase family protein</fullName>
    </submittedName>
</protein>
<dbReference type="GO" id="GO:0005975">
    <property type="term" value="P:carbohydrate metabolic process"/>
    <property type="evidence" value="ECO:0007669"/>
    <property type="project" value="InterPro"/>
</dbReference>
<dbReference type="Proteomes" id="UP000069632">
    <property type="component" value="Unassembled WGS sequence"/>
</dbReference>
<dbReference type="Pfam" id="PF04748">
    <property type="entry name" value="Polysacc_deac_2"/>
    <property type="match status" value="1"/>
</dbReference>
<dbReference type="RefSeq" id="WP_075540102.1">
    <property type="nucleotide sequence ID" value="NZ_CP053844.1"/>
</dbReference>
<dbReference type="Gene3D" id="3.20.20.370">
    <property type="entry name" value="Glycoside hydrolase/deacetylase"/>
    <property type="match status" value="1"/>
</dbReference>
<gene>
    <name evidence="3" type="ORF">ERS672216_00742</name>
</gene>